<reference evidence="2 3" key="1">
    <citation type="submission" date="2017-12" db="EMBL/GenBank/DDBJ databases">
        <title>Phylogenetic diversity of female urinary microbiome.</title>
        <authorList>
            <person name="Thomas-White K."/>
            <person name="Wolfe A.J."/>
        </authorList>
    </citation>
    <scope>NUCLEOTIDE SEQUENCE [LARGE SCALE GENOMIC DNA]</scope>
    <source>
        <strain evidence="2 3">UMB0426</strain>
    </source>
</reference>
<accession>A0A2I1IF03</accession>
<proteinExistence type="predicted"/>
<feature type="transmembrane region" description="Helical" evidence="1">
    <location>
        <begin position="105"/>
        <end position="124"/>
    </location>
</feature>
<dbReference type="Proteomes" id="UP000242755">
    <property type="component" value="Unassembled WGS sequence"/>
</dbReference>
<keyword evidence="1" id="KW-0812">Transmembrane</keyword>
<comment type="caution">
    <text evidence="2">The sequence shown here is derived from an EMBL/GenBank/DDBJ whole genome shotgun (WGS) entry which is preliminary data.</text>
</comment>
<dbReference type="Gene3D" id="1.20.120.1220">
    <property type="match status" value="1"/>
</dbReference>
<keyword evidence="1" id="KW-0472">Membrane</keyword>
<gene>
    <name evidence="2" type="ORF">CYJ40_09155</name>
</gene>
<name>A0A2I1IF03_9MICO</name>
<evidence type="ECO:0000256" key="1">
    <source>
        <dbReference type="SAM" id="Phobius"/>
    </source>
</evidence>
<dbReference type="AlphaFoldDB" id="A0A2I1IF03"/>
<dbReference type="STRING" id="1176165.GCA_001584405_01162"/>
<keyword evidence="1" id="KW-1133">Transmembrane helix</keyword>
<feature type="transmembrane region" description="Helical" evidence="1">
    <location>
        <begin position="247"/>
        <end position="268"/>
    </location>
</feature>
<evidence type="ECO:0000313" key="3">
    <source>
        <dbReference type="Proteomes" id="UP000242755"/>
    </source>
</evidence>
<feature type="transmembrane region" description="Helical" evidence="1">
    <location>
        <begin position="75"/>
        <end position="99"/>
    </location>
</feature>
<feature type="transmembrane region" description="Helical" evidence="1">
    <location>
        <begin position="168"/>
        <end position="191"/>
    </location>
</feature>
<sequence length="269" mass="28689">MRRTDTHRFGRNDDSGGTNTVNDTLTLGLALLISSALSVGTSLVIRFRFADIIHDEAGLRLLIGQGTWPHKPPRFLAVVFTAIAFVLAWLAAFITPVVFSDELGTLFPVSALSLLAGATGWLFWIDSRIHRLPDRLVLPLGAAMFLVTAVGLVVGYFETVKAAQTAGIRGLIGAAIVVAVFGVLNLVAYVGRWDTIGLGDVKLGALIGLAVGMVSLWGLIVVLAVANASALVYWINTKFIKRAKVTHIAFGPHLLIGTWTAVLLTPLAL</sequence>
<feature type="transmembrane region" description="Helical" evidence="1">
    <location>
        <begin position="203"/>
        <end position="235"/>
    </location>
</feature>
<feature type="transmembrane region" description="Helical" evidence="1">
    <location>
        <begin position="136"/>
        <end position="156"/>
    </location>
</feature>
<feature type="transmembrane region" description="Helical" evidence="1">
    <location>
        <begin position="25"/>
        <end position="45"/>
    </location>
</feature>
<organism evidence="2 3">
    <name type="scientific">Brevibacterium ravenspurgense</name>
    <dbReference type="NCBI Taxonomy" id="479117"/>
    <lineage>
        <taxon>Bacteria</taxon>
        <taxon>Bacillati</taxon>
        <taxon>Actinomycetota</taxon>
        <taxon>Actinomycetes</taxon>
        <taxon>Micrococcales</taxon>
        <taxon>Brevibacteriaceae</taxon>
        <taxon>Brevibacterium</taxon>
    </lineage>
</organism>
<evidence type="ECO:0000313" key="2">
    <source>
        <dbReference type="EMBL" id="PKY69707.1"/>
    </source>
</evidence>
<dbReference type="EMBL" id="PKGO01000009">
    <property type="protein sequence ID" value="PKY69707.1"/>
    <property type="molecule type" value="Genomic_DNA"/>
</dbReference>
<protein>
    <submittedName>
        <fullName evidence="2">Uncharacterized protein</fullName>
    </submittedName>
</protein>